<dbReference type="HAMAP" id="MF_01347">
    <property type="entry name" value="ATP_synth_beta_bact"/>
    <property type="match status" value="1"/>
</dbReference>
<dbReference type="Gene3D" id="1.10.1140.10">
    <property type="entry name" value="Bovine Mitochondrial F1-atpase, Atp Synthase Beta Chain, Chain D, domain 3"/>
    <property type="match status" value="1"/>
</dbReference>
<keyword evidence="14" id="KW-0378">Hydrolase</keyword>
<keyword evidence="9 12" id="KW-0472">Membrane</keyword>
<dbReference type="InterPro" id="IPR004100">
    <property type="entry name" value="ATPase_F1/V1/A1_a/bsu_N"/>
</dbReference>
<comment type="caution">
    <text evidence="14">The sequence shown here is derived from an EMBL/GenBank/DDBJ whole genome shotgun (WGS) entry which is preliminary data.</text>
</comment>
<dbReference type="InterPro" id="IPR003593">
    <property type="entry name" value="AAA+_ATPase"/>
</dbReference>
<dbReference type="Pfam" id="PF02874">
    <property type="entry name" value="ATP-synt_ab_N"/>
    <property type="match status" value="1"/>
</dbReference>
<dbReference type="GO" id="GO:0016787">
    <property type="term" value="F:hydrolase activity"/>
    <property type="evidence" value="ECO:0007669"/>
    <property type="project" value="UniProtKB-KW"/>
</dbReference>
<evidence type="ECO:0000256" key="4">
    <source>
        <dbReference type="ARBA" id="ARBA00022741"/>
    </source>
</evidence>
<dbReference type="GO" id="GO:0005886">
    <property type="term" value="C:plasma membrane"/>
    <property type="evidence" value="ECO:0007669"/>
    <property type="project" value="UniProtKB-SubCell"/>
</dbReference>
<evidence type="ECO:0000256" key="1">
    <source>
        <dbReference type="ARBA" id="ARBA00004370"/>
    </source>
</evidence>
<comment type="similarity">
    <text evidence="2 12">Belongs to the ATPase alpha/beta chains family.</text>
</comment>
<dbReference type="Proteomes" id="UP000237968">
    <property type="component" value="Unassembled WGS sequence"/>
</dbReference>
<dbReference type="GO" id="GO:0045259">
    <property type="term" value="C:proton-transporting ATP synthase complex"/>
    <property type="evidence" value="ECO:0007669"/>
    <property type="project" value="UniProtKB-KW"/>
</dbReference>
<evidence type="ECO:0000256" key="7">
    <source>
        <dbReference type="ARBA" id="ARBA00022967"/>
    </source>
</evidence>
<dbReference type="InterPro" id="IPR036121">
    <property type="entry name" value="ATPase_F1/V1/A1_a/bsu_N_sf"/>
</dbReference>
<reference evidence="14 15" key="1">
    <citation type="submission" date="2018-03" db="EMBL/GenBank/DDBJ databases">
        <title>Draft Genome Sequences of the Obligatory Marine Myxobacteria Enhygromyxa salina SWB005.</title>
        <authorList>
            <person name="Poehlein A."/>
            <person name="Moghaddam J.A."/>
            <person name="Harms H."/>
            <person name="Alanjari M."/>
            <person name="Koenig G.M."/>
            <person name="Daniel R."/>
            <person name="Schaeberle T.F."/>
        </authorList>
    </citation>
    <scope>NUCLEOTIDE SEQUENCE [LARGE SCALE GENOMIC DNA]</scope>
    <source>
        <strain evidence="14 15">SWB005</strain>
    </source>
</reference>
<evidence type="ECO:0000313" key="14">
    <source>
        <dbReference type="EMBL" id="PRP92586.1"/>
    </source>
</evidence>
<evidence type="ECO:0000256" key="12">
    <source>
        <dbReference type="HAMAP-Rule" id="MF_01347"/>
    </source>
</evidence>
<comment type="subcellular location">
    <subcellularLocation>
        <location evidence="12">Cell membrane</location>
        <topology evidence="12">Peripheral membrane protein</topology>
    </subcellularLocation>
    <subcellularLocation>
        <location evidence="1">Membrane</location>
    </subcellularLocation>
</comment>
<dbReference type="PANTHER" id="PTHR15184:SF71">
    <property type="entry name" value="ATP SYNTHASE SUBUNIT BETA, MITOCHONDRIAL"/>
    <property type="match status" value="1"/>
</dbReference>
<dbReference type="SUPFAM" id="SSF50615">
    <property type="entry name" value="N-terminal domain of alpha and beta subunits of F1 ATP synthase"/>
    <property type="match status" value="1"/>
</dbReference>
<evidence type="ECO:0000256" key="6">
    <source>
        <dbReference type="ARBA" id="ARBA00022840"/>
    </source>
</evidence>
<feature type="domain" description="AAA+ ATPase" evidence="13">
    <location>
        <begin position="144"/>
        <end position="407"/>
    </location>
</feature>
<keyword evidence="7 12" id="KW-1278">Translocase</keyword>
<dbReference type="EC" id="7.1.2.2" evidence="12"/>
<comment type="function">
    <text evidence="12">Produces ATP from ADP in the presence of a proton gradient across the membrane. The catalytic sites are hosted primarily by the beta subunits.</text>
</comment>
<dbReference type="Pfam" id="PF22919">
    <property type="entry name" value="ATP-synt_VA_C"/>
    <property type="match status" value="1"/>
</dbReference>
<dbReference type="NCBIfam" id="TIGR01039">
    <property type="entry name" value="atpD"/>
    <property type="match status" value="1"/>
</dbReference>
<dbReference type="Pfam" id="PF00006">
    <property type="entry name" value="ATP-synt_ab"/>
    <property type="match status" value="1"/>
</dbReference>
<organism evidence="14 15">
    <name type="scientific">Enhygromyxa salina</name>
    <dbReference type="NCBI Taxonomy" id="215803"/>
    <lineage>
        <taxon>Bacteria</taxon>
        <taxon>Pseudomonadati</taxon>
        <taxon>Myxococcota</taxon>
        <taxon>Polyangia</taxon>
        <taxon>Nannocystales</taxon>
        <taxon>Nannocystaceae</taxon>
        <taxon>Enhygromyxa</taxon>
    </lineage>
</organism>
<dbReference type="PROSITE" id="PS00152">
    <property type="entry name" value="ATPASE_ALPHA_BETA"/>
    <property type="match status" value="1"/>
</dbReference>
<evidence type="ECO:0000256" key="11">
    <source>
        <dbReference type="ARBA" id="ARBA00023310"/>
    </source>
</evidence>
<dbReference type="Gene3D" id="3.40.50.300">
    <property type="entry name" value="P-loop containing nucleotide triphosphate hydrolases"/>
    <property type="match status" value="1"/>
</dbReference>
<evidence type="ECO:0000256" key="10">
    <source>
        <dbReference type="ARBA" id="ARBA00023196"/>
    </source>
</evidence>
<keyword evidence="3 12" id="KW-0813">Transport</keyword>
<evidence type="ECO:0000256" key="9">
    <source>
        <dbReference type="ARBA" id="ARBA00023136"/>
    </source>
</evidence>
<dbReference type="PANTHER" id="PTHR15184">
    <property type="entry name" value="ATP SYNTHASE"/>
    <property type="match status" value="1"/>
</dbReference>
<sequence>MWGALHSINGPVVEARFLVDRPETLPKIGELIHARNTRGQRVAFEVVSHVAADSVRAIALADTRGLEVGERTIATGGPLEVPVGEQLRGRILDVFGRPLDGGAALAEPRWPIHRRAPSLTERVPAHAVFETGLKIVDLLAPVPRGASTGLFGGAGVGKTVLMMELMHNTVHRHHGATLFAGIGERSREARELWLEMAESGVLDSSTVVLGQMGETPGVRFRTAAAALTMAEWFRDEARRDVLVFMDNVFRFVQAGNEVSGMLGRPPSRVGYQPTLAAEVAALQERISSSVDAAITSIQAVYVPADDITDPAVAELFTHLDAFLVLSREAAAEGLYPAVDPLESSSSLLTSAIVGERHARIAAEARRVLAKYEELRDIIALMGMDELTPRDREAVLRARRLRRFLTQPFAVTEAYTGKPGVYVELEQTLAGVEAILAGECDDLAEAALYMGGSLDALLRRGREGGRADEQGRAG</sequence>
<dbReference type="AlphaFoldDB" id="A0A2S9XI83"/>
<dbReference type="SUPFAM" id="SSF52540">
    <property type="entry name" value="P-loop containing nucleoside triphosphate hydrolases"/>
    <property type="match status" value="1"/>
</dbReference>
<dbReference type="EMBL" id="PVNK01000207">
    <property type="protein sequence ID" value="PRP92586.1"/>
    <property type="molecule type" value="Genomic_DNA"/>
</dbReference>
<proteinExistence type="inferred from homology"/>
<evidence type="ECO:0000313" key="15">
    <source>
        <dbReference type="Proteomes" id="UP000237968"/>
    </source>
</evidence>
<accession>A0A2S9XI83</accession>
<feature type="binding site" evidence="12">
    <location>
        <begin position="152"/>
        <end position="159"/>
    </location>
    <ligand>
        <name>ATP</name>
        <dbReference type="ChEBI" id="CHEBI:30616"/>
    </ligand>
</feature>
<evidence type="ECO:0000256" key="2">
    <source>
        <dbReference type="ARBA" id="ARBA00008936"/>
    </source>
</evidence>
<dbReference type="InterPro" id="IPR000194">
    <property type="entry name" value="ATPase_F1/V1/A1_a/bsu_nucl-bd"/>
</dbReference>
<evidence type="ECO:0000259" key="13">
    <source>
        <dbReference type="SMART" id="SM00382"/>
    </source>
</evidence>
<keyword evidence="11 12" id="KW-0066">ATP synthesis</keyword>
<comment type="catalytic activity">
    <reaction evidence="12">
        <text>ATP + H2O + 4 H(+)(in) = ADP + phosphate + 5 H(+)(out)</text>
        <dbReference type="Rhea" id="RHEA:57720"/>
        <dbReference type="ChEBI" id="CHEBI:15377"/>
        <dbReference type="ChEBI" id="CHEBI:15378"/>
        <dbReference type="ChEBI" id="CHEBI:30616"/>
        <dbReference type="ChEBI" id="CHEBI:43474"/>
        <dbReference type="ChEBI" id="CHEBI:456216"/>
        <dbReference type="EC" id="7.1.2.2"/>
    </reaction>
</comment>
<dbReference type="GO" id="GO:0005524">
    <property type="term" value="F:ATP binding"/>
    <property type="evidence" value="ECO:0007669"/>
    <property type="project" value="UniProtKB-UniRule"/>
</dbReference>
<name>A0A2S9XI83_9BACT</name>
<gene>
    <name evidence="14" type="primary">atpD_2</name>
    <name evidence="12" type="synonym">atpD</name>
    <name evidence="14" type="ORF">ENSA5_47670</name>
</gene>
<evidence type="ECO:0000256" key="5">
    <source>
        <dbReference type="ARBA" id="ARBA00022781"/>
    </source>
</evidence>
<keyword evidence="8 12" id="KW-0406">Ion transport</keyword>
<dbReference type="SMART" id="SM00382">
    <property type="entry name" value="AAA"/>
    <property type="match status" value="1"/>
</dbReference>
<keyword evidence="12" id="KW-1003">Cell membrane</keyword>
<dbReference type="InterPro" id="IPR005722">
    <property type="entry name" value="ATP_synth_F1_bsu"/>
</dbReference>
<keyword evidence="6 12" id="KW-0067">ATP-binding</keyword>
<dbReference type="Gene3D" id="2.40.10.170">
    <property type="match status" value="1"/>
</dbReference>
<dbReference type="InterPro" id="IPR020003">
    <property type="entry name" value="ATPase_a/bsu_AS"/>
</dbReference>
<keyword evidence="4 12" id="KW-0547">Nucleotide-binding</keyword>
<keyword evidence="10 12" id="KW-0139">CF(1)</keyword>
<dbReference type="InterPro" id="IPR027417">
    <property type="entry name" value="P-loop_NTPase"/>
</dbReference>
<dbReference type="InterPro" id="IPR055190">
    <property type="entry name" value="ATP-synt_VA_C"/>
</dbReference>
<dbReference type="InterPro" id="IPR024034">
    <property type="entry name" value="ATPase_F1/V1_b/a_C"/>
</dbReference>
<protein>
    <recommendedName>
        <fullName evidence="12">ATP synthase subunit beta</fullName>
        <ecNumber evidence="12">7.1.2.2</ecNumber>
    </recommendedName>
    <alternativeName>
        <fullName evidence="12">ATP synthase F1 sector subunit beta</fullName>
    </alternativeName>
    <alternativeName>
        <fullName evidence="12">F-ATPase subunit beta</fullName>
    </alternativeName>
</protein>
<evidence type="ECO:0000256" key="8">
    <source>
        <dbReference type="ARBA" id="ARBA00023065"/>
    </source>
</evidence>
<dbReference type="InterPro" id="IPR050053">
    <property type="entry name" value="ATPase_alpha/beta_chains"/>
</dbReference>
<dbReference type="SUPFAM" id="SSF47917">
    <property type="entry name" value="C-terminal domain of alpha and beta subunits of F1 ATP synthase"/>
    <property type="match status" value="1"/>
</dbReference>
<dbReference type="GO" id="GO:0046933">
    <property type="term" value="F:proton-transporting ATP synthase activity, rotational mechanism"/>
    <property type="evidence" value="ECO:0007669"/>
    <property type="project" value="UniProtKB-UniRule"/>
</dbReference>
<keyword evidence="5 12" id="KW-0375">Hydrogen ion transport</keyword>
<evidence type="ECO:0000256" key="3">
    <source>
        <dbReference type="ARBA" id="ARBA00022448"/>
    </source>
</evidence>
<keyword evidence="15" id="KW-1185">Reference proteome</keyword>